<dbReference type="PANTHER" id="PTHR16716:SF1">
    <property type="entry name" value="CYTOCHROME C OXIDASE SUBUNIT 7B2, MITOCHONDRIAL"/>
    <property type="match status" value="1"/>
</dbReference>
<evidence type="ECO:0000256" key="1">
    <source>
        <dbReference type="ARBA" id="ARBA00004434"/>
    </source>
</evidence>
<keyword evidence="8" id="KW-0496">Mitochondrion</keyword>
<comment type="similarity">
    <text evidence="3">Belongs to the cytochrome c oxidase VIIb family.</text>
</comment>
<keyword evidence="7" id="KW-1133">Transmembrane helix</keyword>
<dbReference type="UniPathway" id="UPA00705"/>
<organism evidence="10 11">
    <name type="scientific">Zalophus californianus</name>
    <name type="common">California sealion</name>
    <dbReference type="NCBI Taxonomy" id="9704"/>
    <lineage>
        <taxon>Eukaryota</taxon>
        <taxon>Metazoa</taxon>
        <taxon>Chordata</taxon>
        <taxon>Craniata</taxon>
        <taxon>Vertebrata</taxon>
        <taxon>Euteleostomi</taxon>
        <taxon>Mammalia</taxon>
        <taxon>Eutheria</taxon>
        <taxon>Laurasiatheria</taxon>
        <taxon>Carnivora</taxon>
        <taxon>Caniformia</taxon>
        <taxon>Pinnipedia</taxon>
        <taxon>Otariidae</taxon>
        <taxon>Zalophus</taxon>
    </lineage>
</organism>
<evidence type="ECO:0000256" key="7">
    <source>
        <dbReference type="ARBA" id="ARBA00022989"/>
    </source>
</evidence>
<dbReference type="Gene3D" id="4.10.51.10">
    <property type="entry name" value="Cytochrome C Oxidase, chain K"/>
    <property type="match status" value="1"/>
</dbReference>
<evidence type="ECO:0000256" key="2">
    <source>
        <dbReference type="ARBA" id="ARBA00004673"/>
    </source>
</evidence>
<dbReference type="RefSeq" id="XP_035582965.1">
    <property type="nucleotide sequence ID" value="XM_035727072.1"/>
</dbReference>
<reference evidence="11" key="1">
    <citation type="submission" date="2025-08" db="UniProtKB">
        <authorList>
            <consortium name="RefSeq"/>
        </authorList>
    </citation>
    <scope>IDENTIFICATION</scope>
    <source>
        <tissue evidence="11">Blood</tissue>
    </source>
</reference>
<evidence type="ECO:0000256" key="4">
    <source>
        <dbReference type="ARBA" id="ARBA00022692"/>
    </source>
</evidence>
<dbReference type="InterPro" id="IPR008433">
    <property type="entry name" value="Cyt_c_oxidase_suVIIB"/>
</dbReference>
<dbReference type="PANTHER" id="PTHR16716">
    <property type="entry name" value="CYTOCHROME C OXIDASE SUBUNIT 7B, MITOCHONDRIAL"/>
    <property type="match status" value="1"/>
</dbReference>
<dbReference type="Proteomes" id="UP000515165">
    <property type="component" value="Chromosome 4"/>
</dbReference>
<accession>A0A6P9F767</accession>
<evidence type="ECO:0000313" key="11">
    <source>
        <dbReference type="RefSeq" id="XP_035582965.1"/>
    </source>
</evidence>
<evidence type="ECO:0000256" key="8">
    <source>
        <dbReference type="ARBA" id="ARBA00023128"/>
    </source>
</evidence>
<dbReference type="KEGG" id="zca:118356894"/>
<keyword evidence="4" id="KW-0812">Transmembrane</keyword>
<sequence>MLTGGSTPMSGNGKRLELTDSCNQRQSCYIFILFPLTRNALNRFKFQSIQQIRSRQSLENHSQVFHDKYGNTTLASGTAFCVVPWVFTATQIGIEWNLAPVGRIAPKEWNDE</sequence>
<keyword evidence="6" id="KW-0809">Transit peptide</keyword>
<keyword evidence="5" id="KW-0999">Mitochondrion inner membrane</keyword>
<dbReference type="GO" id="GO:0045277">
    <property type="term" value="C:respiratory chain complex IV"/>
    <property type="evidence" value="ECO:0007669"/>
    <property type="project" value="TreeGrafter"/>
</dbReference>
<dbReference type="OrthoDB" id="9937520at2759"/>
<protein>
    <submittedName>
        <fullName evidence="11">Cytochrome c oxidase subunit 7B2, mitochondrial-like</fullName>
    </submittedName>
</protein>
<dbReference type="InterPro" id="IPR023272">
    <property type="entry name" value="Cyt_c_oxidase_suVIIB_dom_sf"/>
</dbReference>
<comment type="subcellular location">
    <subcellularLocation>
        <location evidence="1">Mitochondrion inner membrane</location>
        <topology evidence="1">Single-pass membrane protein</topology>
    </subcellularLocation>
</comment>
<comment type="pathway">
    <text evidence="2">Energy metabolism; oxidative phosphorylation.</text>
</comment>
<dbReference type="AlphaFoldDB" id="A0A6P9F767"/>
<dbReference type="SUPFAM" id="SSF81423">
    <property type="entry name" value="Mitochondrial cytochrome c oxidase subunit VIIb"/>
    <property type="match status" value="1"/>
</dbReference>
<dbReference type="GeneID" id="118356894"/>
<evidence type="ECO:0000313" key="10">
    <source>
        <dbReference type="Proteomes" id="UP000515165"/>
    </source>
</evidence>
<evidence type="ECO:0000256" key="3">
    <source>
        <dbReference type="ARBA" id="ARBA00007351"/>
    </source>
</evidence>
<gene>
    <name evidence="11" type="primary">LOC118356894</name>
</gene>
<evidence type="ECO:0000256" key="9">
    <source>
        <dbReference type="ARBA" id="ARBA00023136"/>
    </source>
</evidence>
<evidence type="ECO:0000256" key="6">
    <source>
        <dbReference type="ARBA" id="ARBA00022946"/>
    </source>
</evidence>
<keyword evidence="9" id="KW-0472">Membrane</keyword>
<evidence type="ECO:0000256" key="5">
    <source>
        <dbReference type="ARBA" id="ARBA00022792"/>
    </source>
</evidence>
<dbReference type="Pfam" id="PF05392">
    <property type="entry name" value="COX7B"/>
    <property type="match status" value="1"/>
</dbReference>
<keyword evidence="10" id="KW-1185">Reference proteome</keyword>
<dbReference type="FunFam" id="4.10.51.10:FF:000001">
    <property type="entry name" value="Cytochrome c oxidase subunit 7B, mitochondrial"/>
    <property type="match status" value="1"/>
</dbReference>
<name>A0A6P9F767_ZALCA</name>
<dbReference type="GO" id="GO:0006123">
    <property type="term" value="P:mitochondrial electron transport, cytochrome c to oxygen"/>
    <property type="evidence" value="ECO:0007669"/>
    <property type="project" value="InterPro"/>
</dbReference>
<dbReference type="GO" id="GO:0005743">
    <property type="term" value="C:mitochondrial inner membrane"/>
    <property type="evidence" value="ECO:0007669"/>
    <property type="project" value="UniProtKB-SubCell"/>
</dbReference>
<proteinExistence type="inferred from homology"/>